<dbReference type="EMBL" id="JRES01000096">
    <property type="protein sequence ID" value="KNC34151.1"/>
    <property type="molecule type" value="Genomic_DNA"/>
</dbReference>
<keyword evidence="3" id="KW-1185">Reference proteome</keyword>
<name>A0A0L0CPG2_LUCCU</name>
<organism evidence="2 3">
    <name type="scientific">Lucilia cuprina</name>
    <name type="common">Green bottle fly</name>
    <name type="synonym">Australian sheep blowfly</name>
    <dbReference type="NCBI Taxonomy" id="7375"/>
    <lineage>
        <taxon>Eukaryota</taxon>
        <taxon>Metazoa</taxon>
        <taxon>Ecdysozoa</taxon>
        <taxon>Arthropoda</taxon>
        <taxon>Hexapoda</taxon>
        <taxon>Insecta</taxon>
        <taxon>Pterygota</taxon>
        <taxon>Neoptera</taxon>
        <taxon>Endopterygota</taxon>
        <taxon>Diptera</taxon>
        <taxon>Brachycera</taxon>
        <taxon>Muscomorpha</taxon>
        <taxon>Oestroidea</taxon>
        <taxon>Calliphoridae</taxon>
        <taxon>Luciliinae</taxon>
        <taxon>Lucilia</taxon>
    </lineage>
</organism>
<dbReference type="AlphaFoldDB" id="A0A0L0CPG2"/>
<feature type="compositionally biased region" description="Polar residues" evidence="1">
    <location>
        <begin position="25"/>
        <end position="36"/>
    </location>
</feature>
<dbReference type="Proteomes" id="UP000037069">
    <property type="component" value="Unassembled WGS sequence"/>
</dbReference>
<sequence>MECKSHNNNSLDNNISNDNIQQQNPTAETQYNNTPNIRAPKRMREQIPNFLFEYSVRTPRLSTNDSPFKLLNLIDKRFENMMEFITKFEESESRMKKMLDERFNELKSDIVDIN</sequence>
<comment type="caution">
    <text evidence="2">The sequence shown here is derived from an EMBL/GenBank/DDBJ whole genome shotgun (WGS) entry which is preliminary data.</text>
</comment>
<gene>
    <name evidence="2" type="ORF">FF38_08321</name>
</gene>
<reference evidence="2 3" key="1">
    <citation type="journal article" date="2015" name="Nat. Commun.">
        <title>Lucilia cuprina genome unlocks parasitic fly biology to underpin future interventions.</title>
        <authorList>
            <person name="Anstead C.A."/>
            <person name="Korhonen P.K."/>
            <person name="Young N.D."/>
            <person name="Hall R.S."/>
            <person name="Jex A.R."/>
            <person name="Murali S.C."/>
            <person name="Hughes D.S."/>
            <person name="Lee S.F."/>
            <person name="Perry T."/>
            <person name="Stroehlein A.J."/>
            <person name="Ansell B.R."/>
            <person name="Breugelmans B."/>
            <person name="Hofmann A."/>
            <person name="Qu J."/>
            <person name="Dugan S."/>
            <person name="Lee S.L."/>
            <person name="Chao H."/>
            <person name="Dinh H."/>
            <person name="Han Y."/>
            <person name="Doddapaneni H.V."/>
            <person name="Worley K.C."/>
            <person name="Muzny D.M."/>
            <person name="Ioannidis P."/>
            <person name="Waterhouse R.M."/>
            <person name="Zdobnov E.M."/>
            <person name="James P.J."/>
            <person name="Bagnall N.H."/>
            <person name="Kotze A.C."/>
            <person name="Gibbs R.A."/>
            <person name="Richards S."/>
            <person name="Batterham P."/>
            <person name="Gasser R.B."/>
        </authorList>
    </citation>
    <scope>NUCLEOTIDE SEQUENCE [LARGE SCALE GENOMIC DNA]</scope>
    <source>
        <strain evidence="2 3">LS</strain>
        <tissue evidence="2">Full body</tissue>
    </source>
</reference>
<proteinExistence type="predicted"/>
<feature type="region of interest" description="Disordered" evidence="1">
    <location>
        <begin position="1"/>
        <end position="40"/>
    </location>
</feature>
<accession>A0A0L0CPG2</accession>
<protein>
    <submittedName>
        <fullName evidence="2">Uncharacterized protein</fullName>
    </submittedName>
</protein>
<evidence type="ECO:0000313" key="3">
    <source>
        <dbReference type="Proteomes" id="UP000037069"/>
    </source>
</evidence>
<evidence type="ECO:0000313" key="2">
    <source>
        <dbReference type="EMBL" id="KNC34151.1"/>
    </source>
</evidence>
<evidence type="ECO:0000256" key="1">
    <source>
        <dbReference type="SAM" id="MobiDB-lite"/>
    </source>
</evidence>
<feature type="compositionally biased region" description="Low complexity" evidence="1">
    <location>
        <begin position="7"/>
        <end position="24"/>
    </location>
</feature>